<accession>A0A5M6CU23</accession>
<keyword evidence="2" id="KW-0808">Transferase</keyword>
<dbReference type="Gene3D" id="3.40.50.150">
    <property type="entry name" value="Vaccinia Virus protein VP39"/>
    <property type="match status" value="1"/>
</dbReference>
<dbReference type="SUPFAM" id="SSF53335">
    <property type="entry name" value="S-adenosyl-L-methionine-dependent methyltransferases"/>
    <property type="match status" value="1"/>
</dbReference>
<evidence type="ECO:0000313" key="2">
    <source>
        <dbReference type="EMBL" id="KAA5536505.1"/>
    </source>
</evidence>
<dbReference type="InterPro" id="IPR029063">
    <property type="entry name" value="SAM-dependent_MTases_sf"/>
</dbReference>
<dbReference type="Pfam" id="PF08241">
    <property type="entry name" value="Methyltransf_11"/>
    <property type="match status" value="1"/>
</dbReference>
<feature type="domain" description="Methyltransferase type 11" evidence="1">
    <location>
        <begin position="61"/>
        <end position="153"/>
    </location>
</feature>
<dbReference type="GO" id="GO:0008757">
    <property type="term" value="F:S-adenosylmethionine-dependent methyltransferase activity"/>
    <property type="evidence" value="ECO:0007669"/>
    <property type="project" value="InterPro"/>
</dbReference>
<dbReference type="AlphaFoldDB" id="A0A5M6CU23"/>
<organism evidence="2 3">
    <name type="scientific">Taibaiella lutea</name>
    <dbReference type="NCBI Taxonomy" id="2608001"/>
    <lineage>
        <taxon>Bacteria</taxon>
        <taxon>Pseudomonadati</taxon>
        <taxon>Bacteroidota</taxon>
        <taxon>Chitinophagia</taxon>
        <taxon>Chitinophagales</taxon>
        <taxon>Chitinophagaceae</taxon>
        <taxon>Taibaiella</taxon>
    </lineage>
</organism>
<gene>
    <name evidence="2" type="ORF">F0919_02220</name>
</gene>
<dbReference type="Proteomes" id="UP000323632">
    <property type="component" value="Unassembled WGS sequence"/>
</dbReference>
<dbReference type="EMBL" id="VWSH01000001">
    <property type="protein sequence ID" value="KAA5536505.1"/>
    <property type="molecule type" value="Genomic_DNA"/>
</dbReference>
<comment type="caution">
    <text evidence="2">The sequence shown here is derived from an EMBL/GenBank/DDBJ whole genome shotgun (WGS) entry which is preliminary data.</text>
</comment>
<keyword evidence="3" id="KW-1185">Reference proteome</keyword>
<dbReference type="CDD" id="cd02440">
    <property type="entry name" value="AdoMet_MTases"/>
    <property type="match status" value="1"/>
</dbReference>
<evidence type="ECO:0000259" key="1">
    <source>
        <dbReference type="Pfam" id="PF08241"/>
    </source>
</evidence>
<evidence type="ECO:0000313" key="3">
    <source>
        <dbReference type="Proteomes" id="UP000323632"/>
    </source>
</evidence>
<sequence>MKDILGNAIMDYYNFERNHILWVHDHHGPKVEMPVKTYFRKESEMPELELKAISLCKGKILDIGAGAGSHTLALEDREMDVRAIDISPQLISVMEMRGVTKFIQQDIFKFKDGKFDTLLLLMNGIGLVGNIEGLRRFLNHCKTLLNPGGQLIFDSSDVAYLYEDDIPVMDNYYGEIECRYEYRRQKTDWFSWLYIDRNTLQLIAEDEGWKMEFVMEDESGQYLVRLSVN</sequence>
<dbReference type="GO" id="GO:0032259">
    <property type="term" value="P:methylation"/>
    <property type="evidence" value="ECO:0007669"/>
    <property type="project" value="UniProtKB-KW"/>
</dbReference>
<dbReference type="InterPro" id="IPR013216">
    <property type="entry name" value="Methyltransf_11"/>
</dbReference>
<name>A0A5M6CU23_9BACT</name>
<protein>
    <submittedName>
        <fullName evidence="2">Class I SAM-dependent methyltransferase</fullName>
    </submittedName>
</protein>
<reference evidence="2 3" key="1">
    <citation type="submission" date="2019-09" db="EMBL/GenBank/DDBJ databases">
        <title>Genome sequence and assembly of Taibaiella sp.</title>
        <authorList>
            <person name="Chhetri G."/>
        </authorList>
    </citation>
    <scope>NUCLEOTIDE SEQUENCE [LARGE SCALE GENOMIC DNA]</scope>
    <source>
        <strain evidence="2 3">KVB11</strain>
    </source>
</reference>
<proteinExistence type="predicted"/>
<dbReference type="RefSeq" id="WP_150031082.1">
    <property type="nucleotide sequence ID" value="NZ_VWSH01000001.1"/>
</dbReference>
<keyword evidence="2" id="KW-0489">Methyltransferase</keyword>